<dbReference type="InterPro" id="IPR011004">
    <property type="entry name" value="Trimer_LpxA-like_sf"/>
</dbReference>
<dbReference type="PROSITE" id="PS00101">
    <property type="entry name" value="HEXAPEP_TRANSFERASES"/>
    <property type="match status" value="1"/>
</dbReference>
<protein>
    <recommendedName>
        <fullName evidence="2">Chloramphenicol acetyltransferase</fullName>
        <ecNumber evidence="1">2.3.1.28</ecNumber>
    </recommendedName>
</protein>
<dbReference type="CDD" id="cd03349">
    <property type="entry name" value="LbH_XAT"/>
    <property type="match status" value="1"/>
</dbReference>
<organism evidence="9 10">
    <name type="scientific">Ancrocorticia populi</name>
    <dbReference type="NCBI Taxonomy" id="2175228"/>
    <lineage>
        <taxon>Bacteria</taxon>
        <taxon>Bacillati</taxon>
        <taxon>Actinomycetota</taxon>
        <taxon>Actinomycetes</taxon>
        <taxon>Actinomycetales</taxon>
        <taxon>Actinomycetaceae</taxon>
        <taxon>Ancrocorticia</taxon>
    </lineage>
</organism>
<evidence type="ECO:0000256" key="8">
    <source>
        <dbReference type="SAM" id="MobiDB-lite"/>
    </source>
</evidence>
<dbReference type="PANTHER" id="PTHR43300">
    <property type="entry name" value="ACETYLTRANSFERASE"/>
    <property type="match status" value="1"/>
</dbReference>
<dbReference type="AlphaFoldDB" id="A0A2V1K9D1"/>
<dbReference type="InterPro" id="IPR050179">
    <property type="entry name" value="Trans_hexapeptide_repeat"/>
</dbReference>
<keyword evidence="3" id="KW-0808">Transferase</keyword>
<dbReference type="Proteomes" id="UP000245283">
    <property type="component" value="Unassembled WGS sequence"/>
</dbReference>
<evidence type="ECO:0000256" key="6">
    <source>
        <dbReference type="ARBA" id="ARBA00023315"/>
    </source>
</evidence>
<keyword evidence="4" id="KW-0677">Repeat</keyword>
<dbReference type="PANTHER" id="PTHR43300:SF12">
    <property type="entry name" value="CHLORAMPHENICOL ACETYLTRANSFERASE"/>
    <property type="match status" value="1"/>
</dbReference>
<dbReference type="Pfam" id="PF00132">
    <property type="entry name" value="Hexapep"/>
    <property type="match status" value="1"/>
</dbReference>
<comment type="catalytic activity">
    <reaction evidence="7">
        <text>chloramphenicol + acetyl-CoA = chloramphenicol 3-acetate + CoA</text>
        <dbReference type="Rhea" id="RHEA:18421"/>
        <dbReference type="ChEBI" id="CHEBI:16730"/>
        <dbReference type="ChEBI" id="CHEBI:17698"/>
        <dbReference type="ChEBI" id="CHEBI:57287"/>
        <dbReference type="ChEBI" id="CHEBI:57288"/>
        <dbReference type="EC" id="2.3.1.28"/>
    </reaction>
</comment>
<evidence type="ECO:0000256" key="7">
    <source>
        <dbReference type="ARBA" id="ARBA00047633"/>
    </source>
</evidence>
<dbReference type="SUPFAM" id="SSF51161">
    <property type="entry name" value="Trimeric LpxA-like enzymes"/>
    <property type="match status" value="1"/>
</dbReference>
<evidence type="ECO:0000313" key="9">
    <source>
        <dbReference type="EMBL" id="PWF27382.1"/>
    </source>
</evidence>
<dbReference type="InterPro" id="IPR001451">
    <property type="entry name" value="Hexapep"/>
</dbReference>
<evidence type="ECO:0000256" key="2">
    <source>
        <dbReference type="ARBA" id="ARBA00020291"/>
    </source>
</evidence>
<evidence type="ECO:0000256" key="3">
    <source>
        <dbReference type="ARBA" id="ARBA00022679"/>
    </source>
</evidence>
<name>A0A2V1K9D1_9ACTO</name>
<reference evidence="10" key="1">
    <citation type="submission" date="2018-05" db="EMBL/GenBank/DDBJ databases">
        <authorList>
            <person name="Li Y."/>
        </authorList>
    </citation>
    <scope>NUCLEOTIDE SEQUENCE [LARGE SCALE GENOMIC DNA]</scope>
    <source>
        <strain evidence="10">sk1b4</strain>
    </source>
</reference>
<keyword evidence="6" id="KW-0012">Acyltransferase</keyword>
<proteinExistence type="predicted"/>
<feature type="compositionally biased region" description="Polar residues" evidence="8">
    <location>
        <begin position="136"/>
        <end position="148"/>
    </location>
</feature>
<keyword evidence="5" id="KW-0046">Antibiotic resistance</keyword>
<keyword evidence="10" id="KW-1185">Reference proteome</keyword>
<dbReference type="Gene3D" id="2.160.10.10">
    <property type="entry name" value="Hexapeptide repeat proteins"/>
    <property type="match status" value="1"/>
</dbReference>
<evidence type="ECO:0000313" key="10">
    <source>
        <dbReference type="Proteomes" id="UP000245283"/>
    </source>
</evidence>
<dbReference type="GO" id="GO:0008811">
    <property type="term" value="F:chloramphenicol O-acetyltransferase activity"/>
    <property type="evidence" value="ECO:0007669"/>
    <property type="project" value="UniProtKB-EC"/>
</dbReference>
<evidence type="ECO:0000256" key="1">
    <source>
        <dbReference type="ARBA" id="ARBA00013235"/>
    </source>
</evidence>
<sequence>MFRPNNHLFDRAQTEELKQFADYFEVAPDDYPTIGHDVWIGANVTLSAQVKVGTGAVIASGALVTKDVPPYAIVGGNPANVIRYRFPDELIVRLLNSEWWNYDPQELFSEDPHEITEILNRIESGEVELYQPQQIILGSEPSGQTNQNDKPDSGGRLKWRSRLRGHGIRRRR</sequence>
<comment type="caution">
    <text evidence="9">The sequence shown here is derived from an EMBL/GenBank/DDBJ whole genome shotgun (WGS) entry which is preliminary data.</text>
</comment>
<evidence type="ECO:0000256" key="4">
    <source>
        <dbReference type="ARBA" id="ARBA00022737"/>
    </source>
</evidence>
<dbReference type="EMBL" id="QETB01000001">
    <property type="protein sequence ID" value="PWF27382.1"/>
    <property type="molecule type" value="Genomic_DNA"/>
</dbReference>
<dbReference type="OrthoDB" id="2643438at2"/>
<feature type="region of interest" description="Disordered" evidence="8">
    <location>
        <begin position="136"/>
        <end position="158"/>
    </location>
</feature>
<dbReference type="EC" id="2.3.1.28" evidence="1"/>
<dbReference type="RefSeq" id="WP_109092882.1">
    <property type="nucleotide sequence ID" value="NZ_QETB01000001.1"/>
</dbReference>
<accession>A0A2V1K9D1</accession>
<dbReference type="InterPro" id="IPR018357">
    <property type="entry name" value="Hexapep_transf_CS"/>
</dbReference>
<gene>
    <name evidence="9" type="ORF">DD236_03070</name>
</gene>
<evidence type="ECO:0000256" key="5">
    <source>
        <dbReference type="ARBA" id="ARBA00023251"/>
    </source>
</evidence>
<dbReference type="GO" id="GO:0046677">
    <property type="term" value="P:response to antibiotic"/>
    <property type="evidence" value="ECO:0007669"/>
    <property type="project" value="UniProtKB-KW"/>
</dbReference>